<gene>
    <name evidence="2" type="ORF">FSARC_13255</name>
</gene>
<dbReference type="EMBL" id="JABEXW010000974">
    <property type="protein sequence ID" value="KAF4950280.1"/>
    <property type="molecule type" value="Genomic_DNA"/>
</dbReference>
<name>A0A8H4T2T3_9HYPO</name>
<proteinExistence type="predicted"/>
<dbReference type="OrthoDB" id="2157530at2759"/>
<organism evidence="2 3">
    <name type="scientific">Fusarium sarcochroum</name>
    <dbReference type="NCBI Taxonomy" id="1208366"/>
    <lineage>
        <taxon>Eukaryota</taxon>
        <taxon>Fungi</taxon>
        <taxon>Dikarya</taxon>
        <taxon>Ascomycota</taxon>
        <taxon>Pezizomycotina</taxon>
        <taxon>Sordariomycetes</taxon>
        <taxon>Hypocreomycetidae</taxon>
        <taxon>Hypocreales</taxon>
        <taxon>Nectriaceae</taxon>
        <taxon>Fusarium</taxon>
        <taxon>Fusarium lateritium species complex</taxon>
    </lineage>
</organism>
<dbReference type="Pfam" id="PF06985">
    <property type="entry name" value="HET"/>
    <property type="match status" value="1"/>
</dbReference>
<evidence type="ECO:0000259" key="1">
    <source>
        <dbReference type="Pfam" id="PF06985"/>
    </source>
</evidence>
<accession>A0A8H4T2T3</accession>
<dbReference type="PANTHER" id="PTHR24148:SF64">
    <property type="entry name" value="HETEROKARYON INCOMPATIBILITY DOMAIN-CONTAINING PROTEIN"/>
    <property type="match status" value="1"/>
</dbReference>
<reference evidence="2" key="1">
    <citation type="journal article" date="2020" name="BMC Genomics">
        <title>Correction to: Identification and distribution of gene clusters required for synthesis of sphingolipid metabolism inhibitors in diverse species of the filamentous fungus Fusarium.</title>
        <authorList>
            <person name="Kim H.S."/>
            <person name="Lohmar J.M."/>
            <person name="Busman M."/>
            <person name="Brown D.W."/>
            <person name="Naumann T.A."/>
            <person name="Divon H.H."/>
            <person name="Lysoe E."/>
            <person name="Uhlig S."/>
            <person name="Proctor R.H."/>
        </authorList>
    </citation>
    <scope>NUCLEOTIDE SEQUENCE</scope>
    <source>
        <strain evidence="2">NRRL 20472</strain>
    </source>
</reference>
<evidence type="ECO:0000313" key="2">
    <source>
        <dbReference type="EMBL" id="KAF4950280.1"/>
    </source>
</evidence>
<evidence type="ECO:0000313" key="3">
    <source>
        <dbReference type="Proteomes" id="UP000622797"/>
    </source>
</evidence>
<dbReference type="Pfam" id="PF26639">
    <property type="entry name" value="Het-6_barrel"/>
    <property type="match status" value="1"/>
</dbReference>
<protein>
    <recommendedName>
        <fullName evidence="1">Heterokaryon incompatibility domain-containing protein</fullName>
    </recommendedName>
</protein>
<dbReference type="InterPro" id="IPR010730">
    <property type="entry name" value="HET"/>
</dbReference>
<dbReference type="Proteomes" id="UP000622797">
    <property type="component" value="Unassembled WGS sequence"/>
</dbReference>
<feature type="domain" description="Heterokaryon incompatibility" evidence="1">
    <location>
        <begin position="42"/>
        <end position="218"/>
    </location>
</feature>
<dbReference type="AlphaFoldDB" id="A0A8H4T2T3"/>
<reference evidence="2" key="2">
    <citation type="submission" date="2020-05" db="EMBL/GenBank/DDBJ databases">
        <authorList>
            <person name="Kim H.-S."/>
            <person name="Proctor R.H."/>
            <person name="Brown D.W."/>
        </authorList>
    </citation>
    <scope>NUCLEOTIDE SEQUENCE</scope>
    <source>
        <strain evidence="2">NRRL 20472</strain>
    </source>
</reference>
<dbReference type="InterPro" id="IPR052895">
    <property type="entry name" value="HetReg/Transcr_Mod"/>
</dbReference>
<keyword evidence="3" id="KW-1185">Reference proteome</keyword>
<sequence>MNSKYQYDYLPTGSIRLLRLVSVEPEITLEVEHVSLDTNPPYNALSYTWGEPVFTQRVLIGNHFLNVTPSLHGCLKCFEQYIGTKVWIDALCINQTDDEEKSRQVQGMDRVYRQATKVLIWLGAEDNGVGQAMKGIETYGKAAIDAGLMNLTPEHLTSWPDMGQEPKLVETKNALLGLMQIATDSEGDDSRKDERLPRVALAELTRRPYFVRVWVKQEITLAQDAVVLCGQHMTTIERLHAIILFYSMLITWEFQELRAGRATRIPGPFSEEELLAADDVWELQKTAIPQDSVGFALSGRRSYRMSGPEPLHRLLQRSFVRPSMDILQCKDPRDKIWGVSGIASDMKDMGLVASYKNSVEQVYEATARALLQQGHVDILKWCRRSKELNLPSWVPNWSLPIRPTWSDDTGKPLFKVTGEYIQPQHESKPTTTAGSISLQGFAVDVITECGLVWKADLDKAFDHHASLVMINELNGFLDKHDYSEMAKREILWRTPIGDKELPESSPYFIRATQRSERQFYKLISKVMDSDMKETTYSYQSCMNYNYLSRPVNSNQGLVGLGPSETEPGDVIVFLFGGSTPFILRPRSGDQEGYSVIGEAYFCGLMDGEVIDACSPMETFELW</sequence>
<comment type="caution">
    <text evidence="2">The sequence shown here is derived from an EMBL/GenBank/DDBJ whole genome shotgun (WGS) entry which is preliminary data.</text>
</comment>
<dbReference type="PANTHER" id="PTHR24148">
    <property type="entry name" value="ANKYRIN REPEAT DOMAIN-CONTAINING PROTEIN 39 HOMOLOG-RELATED"/>
    <property type="match status" value="1"/>
</dbReference>